<dbReference type="Proteomes" id="UP000050482">
    <property type="component" value="Unassembled WGS sequence"/>
</dbReference>
<dbReference type="EMBL" id="LJCO01000059">
    <property type="protein sequence ID" value="KPV43035.1"/>
    <property type="molecule type" value="Genomic_DNA"/>
</dbReference>
<sequence>MELNELRRGFDLPEEDREHLDARGLPWETVSEKDNQWLLIHDFPIPEGYSHRSVMAAIRIPANYPTAGLDMVYFHPSLAREDGIRIPATTEGTVVIDGCSFQQWSRHRTAANPWRPEIDQISTHLSLVEEWLLREFPVKGVTPS</sequence>
<proteinExistence type="predicted"/>
<comment type="caution">
    <text evidence="1">The sequence shown here is derived from an EMBL/GenBank/DDBJ whole genome shotgun (WGS) entry which is preliminary data.</text>
</comment>
<dbReference type="InterPro" id="IPR025701">
    <property type="entry name" value="UBQ-conjugat_E2_E"/>
</dbReference>
<dbReference type="RefSeq" id="WP_054969880.1">
    <property type="nucleotide sequence ID" value="NZ_LJCO01000059.1"/>
</dbReference>
<protein>
    <recommendedName>
        <fullName evidence="3">UBC core domain-containing protein</fullName>
    </recommendedName>
</protein>
<evidence type="ECO:0000313" key="1">
    <source>
        <dbReference type="EMBL" id="KPV43035.1"/>
    </source>
</evidence>
<dbReference type="STRING" id="471514.AN477_14460"/>
<keyword evidence="2" id="KW-1185">Reference proteome</keyword>
<dbReference type="AlphaFoldDB" id="A0A0P9CJ50"/>
<name>A0A0P9CJ50_9BACL</name>
<accession>A0A0P9CJ50</accession>
<dbReference type="OrthoDB" id="7445930at2"/>
<reference evidence="1 2" key="1">
    <citation type="submission" date="2015-09" db="EMBL/GenBank/DDBJ databases">
        <title>Draft genome sequence of Alicyclobacillus ferrooxydans DSM 22381.</title>
        <authorList>
            <person name="Hemp J."/>
        </authorList>
    </citation>
    <scope>NUCLEOTIDE SEQUENCE [LARGE SCALE GENOMIC DNA]</scope>
    <source>
        <strain evidence="1 2">TC-34</strain>
    </source>
</reference>
<dbReference type="Pfam" id="PF14462">
    <property type="entry name" value="Prok-E2_E"/>
    <property type="match status" value="1"/>
</dbReference>
<dbReference type="PATRIC" id="fig|471514.4.peg.3801"/>
<evidence type="ECO:0008006" key="3">
    <source>
        <dbReference type="Google" id="ProtNLM"/>
    </source>
</evidence>
<evidence type="ECO:0000313" key="2">
    <source>
        <dbReference type="Proteomes" id="UP000050482"/>
    </source>
</evidence>
<organism evidence="1 2">
    <name type="scientific">Alicyclobacillus ferrooxydans</name>
    <dbReference type="NCBI Taxonomy" id="471514"/>
    <lineage>
        <taxon>Bacteria</taxon>
        <taxon>Bacillati</taxon>
        <taxon>Bacillota</taxon>
        <taxon>Bacilli</taxon>
        <taxon>Bacillales</taxon>
        <taxon>Alicyclobacillaceae</taxon>
        <taxon>Alicyclobacillus</taxon>
    </lineage>
</organism>
<gene>
    <name evidence="1" type="ORF">AN477_14460</name>
</gene>